<proteinExistence type="predicted"/>
<feature type="compositionally biased region" description="Low complexity" evidence="1">
    <location>
        <begin position="58"/>
        <end position="78"/>
    </location>
</feature>
<feature type="compositionally biased region" description="Basic and acidic residues" evidence="1">
    <location>
        <begin position="79"/>
        <end position="88"/>
    </location>
</feature>
<accession>A0A8H6ZDS7</accession>
<protein>
    <submittedName>
        <fullName evidence="2">Uncharacterized protein</fullName>
    </submittedName>
</protein>
<evidence type="ECO:0000313" key="2">
    <source>
        <dbReference type="EMBL" id="KAF7374436.1"/>
    </source>
</evidence>
<feature type="compositionally biased region" description="Low complexity" evidence="1">
    <location>
        <begin position="12"/>
        <end position="22"/>
    </location>
</feature>
<sequence>MARSRRDGLGGSQWSVASSASPQPSPRPSPNVSLSSHYTEPPNVGDARGLETERHGVAQRAQAKAASSRAAGARSRGGAHPEPHRRESLLVQIPRVRGGLGAPAQRADA</sequence>
<feature type="region of interest" description="Disordered" evidence="1">
    <location>
        <begin position="1"/>
        <end position="109"/>
    </location>
</feature>
<evidence type="ECO:0000313" key="3">
    <source>
        <dbReference type="Proteomes" id="UP000623467"/>
    </source>
</evidence>
<reference evidence="2" key="1">
    <citation type="submission" date="2020-05" db="EMBL/GenBank/DDBJ databases">
        <title>Mycena genomes resolve the evolution of fungal bioluminescence.</title>
        <authorList>
            <person name="Tsai I.J."/>
        </authorList>
    </citation>
    <scope>NUCLEOTIDE SEQUENCE</scope>
    <source>
        <strain evidence="2">160909Yilan</strain>
    </source>
</reference>
<evidence type="ECO:0000256" key="1">
    <source>
        <dbReference type="SAM" id="MobiDB-lite"/>
    </source>
</evidence>
<gene>
    <name evidence="2" type="ORF">MSAN_00327700</name>
</gene>
<keyword evidence="3" id="KW-1185">Reference proteome</keyword>
<dbReference type="EMBL" id="JACAZH010000002">
    <property type="protein sequence ID" value="KAF7374436.1"/>
    <property type="molecule type" value="Genomic_DNA"/>
</dbReference>
<comment type="caution">
    <text evidence="2">The sequence shown here is derived from an EMBL/GenBank/DDBJ whole genome shotgun (WGS) entry which is preliminary data.</text>
</comment>
<dbReference type="AlphaFoldDB" id="A0A8H6ZDS7"/>
<organism evidence="2 3">
    <name type="scientific">Mycena sanguinolenta</name>
    <dbReference type="NCBI Taxonomy" id="230812"/>
    <lineage>
        <taxon>Eukaryota</taxon>
        <taxon>Fungi</taxon>
        <taxon>Dikarya</taxon>
        <taxon>Basidiomycota</taxon>
        <taxon>Agaricomycotina</taxon>
        <taxon>Agaricomycetes</taxon>
        <taxon>Agaricomycetidae</taxon>
        <taxon>Agaricales</taxon>
        <taxon>Marasmiineae</taxon>
        <taxon>Mycenaceae</taxon>
        <taxon>Mycena</taxon>
    </lineage>
</organism>
<dbReference type="Proteomes" id="UP000623467">
    <property type="component" value="Unassembled WGS sequence"/>
</dbReference>
<name>A0A8H6ZDS7_9AGAR</name>